<evidence type="ECO:0000313" key="1">
    <source>
        <dbReference type="EMBL" id="KAK0462347.1"/>
    </source>
</evidence>
<accession>A0AA39NB25</accession>
<name>A0AA39NB25_ARMTA</name>
<organism evidence="1 2">
    <name type="scientific">Armillaria tabescens</name>
    <name type="common">Ringless honey mushroom</name>
    <name type="synonym">Agaricus tabescens</name>
    <dbReference type="NCBI Taxonomy" id="1929756"/>
    <lineage>
        <taxon>Eukaryota</taxon>
        <taxon>Fungi</taxon>
        <taxon>Dikarya</taxon>
        <taxon>Basidiomycota</taxon>
        <taxon>Agaricomycotina</taxon>
        <taxon>Agaricomycetes</taxon>
        <taxon>Agaricomycetidae</taxon>
        <taxon>Agaricales</taxon>
        <taxon>Marasmiineae</taxon>
        <taxon>Physalacriaceae</taxon>
        <taxon>Desarmillaria</taxon>
    </lineage>
</organism>
<sequence>MIGLFAWAHGASRQVMELLSHCSLSTSFSGTFNLIKSLADKGIDAARIVVLFLSHALGYDNINLSTSIFVEQMGSESTPSKVQSGTFSVIYELHGVQDRSHMLLASILSRLQPRASSCNNERILILIRGQSSLEL</sequence>
<dbReference type="Proteomes" id="UP001175211">
    <property type="component" value="Unassembled WGS sequence"/>
</dbReference>
<evidence type="ECO:0000313" key="2">
    <source>
        <dbReference type="Proteomes" id="UP001175211"/>
    </source>
</evidence>
<keyword evidence="2" id="KW-1185">Reference proteome</keyword>
<proteinExistence type="predicted"/>
<protein>
    <submittedName>
        <fullName evidence="1">Uncharacterized protein</fullName>
    </submittedName>
</protein>
<comment type="caution">
    <text evidence="1">The sequence shown here is derived from an EMBL/GenBank/DDBJ whole genome shotgun (WGS) entry which is preliminary data.</text>
</comment>
<dbReference type="RefSeq" id="XP_060333959.1">
    <property type="nucleotide sequence ID" value="XM_060466239.1"/>
</dbReference>
<gene>
    <name evidence="1" type="ORF">EV420DRAFT_1182069</name>
</gene>
<dbReference type="GeneID" id="85349787"/>
<dbReference type="EMBL" id="JAUEPS010000009">
    <property type="protein sequence ID" value="KAK0462347.1"/>
    <property type="molecule type" value="Genomic_DNA"/>
</dbReference>
<reference evidence="1" key="1">
    <citation type="submission" date="2023-06" db="EMBL/GenBank/DDBJ databases">
        <authorList>
            <consortium name="Lawrence Berkeley National Laboratory"/>
            <person name="Ahrendt S."/>
            <person name="Sahu N."/>
            <person name="Indic B."/>
            <person name="Wong-Bajracharya J."/>
            <person name="Merenyi Z."/>
            <person name="Ke H.-M."/>
            <person name="Monk M."/>
            <person name="Kocsube S."/>
            <person name="Drula E."/>
            <person name="Lipzen A."/>
            <person name="Balint B."/>
            <person name="Henrissat B."/>
            <person name="Andreopoulos B."/>
            <person name="Martin F.M."/>
            <person name="Harder C.B."/>
            <person name="Rigling D."/>
            <person name="Ford K.L."/>
            <person name="Foster G.D."/>
            <person name="Pangilinan J."/>
            <person name="Papanicolaou A."/>
            <person name="Barry K."/>
            <person name="LaButti K."/>
            <person name="Viragh M."/>
            <person name="Koriabine M."/>
            <person name="Yan M."/>
            <person name="Riley R."/>
            <person name="Champramary S."/>
            <person name="Plett K.L."/>
            <person name="Tsai I.J."/>
            <person name="Slot J."/>
            <person name="Sipos G."/>
            <person name="Plett J."/>
            <person name="Nagy L.G."/>
            <person name="Grigoriev I.V."/>
        </authorList>
    </citation>
    <scope>NUCLEOTIDE SEQUENCE</scope>
    <source>
        <strain evidence="1">CCBAS 213</strain>
    </source>
</reference>
<dbReference type="AlphaFoldDB" id="A0AA39NB25"/>